<feature type="domain" description="PiggyBac transposable element-derived protein" evidence="2">
    <location>
        <begin position="192"/>
        <end position="535"/>
    </location>
</feature>
<sequence length="642" mass="72707">MKVEQDDPEPLQSLEQEELSISQDEEQFVLKQETVTSLVTPADEERDHDEPEPDRHQLLYSLFPEAEIRAAAPPGPTETMRRSWNANQALELFQQLEDEGEPASSTDDSSLDEEADDETFTRGPDSGEEMEDDSDEEVVAAEERGDHPLWESKSGIAWSPTPDTRIPFRAPDSRHCGITRLAFSQVQTIEDSFDFFLTTTVLDIIMKHTNIEGRRKYDNWTDVDRVELRAFFGLLILAGVHRSHGESTASLWGEETGRPIFRATMSQRRFRLLAATVQFDDRLTRAARQLVTQDKLAPLREVWDLWVARLPLAYNPGEDVCVDEQLIGFGGRCNFKQYMPSKPAKYGIKLWVVCDVATSYAWGIIPYLGKMTKDAPAERGQGKRVVLELTEGLGGRTVTTDNFFTSLALGEELLHKKICLVGTVRRTKPELPPQLLQTRSRAVLSSLFAFTSTATAVSYIPKHRRNVLLLSTKHHRVQIQEGPQQKPTPFIDYNRCKGAVDNLNRLVATYSCRRKTRRWPMSLFCNMLDVSAYNALVLWLSVEPAWNQQKRSIRRRLFLQELGSSMVRPAQARRTRLALSSSAAALLQVQQQAEPAPAQEQIRKKKCHLCRGKRSVHARFCKTCGQAVCKEHSTVVCSTCSC</sequence>
<evidence type="ECO:0000256" key="1">
    <source>
        <dbReference type="SAM" id="MobiDB-lite"/>
    </source>
</evidence>
<reference evidence="3" key="1">
    <citation type="submission" date="2020-03" db="EMBL/GenBank/DDBJ databases">
        <title>Intra-Species Differences in Population Size shape Life History and Genome Evolution.</title>
        <authorList>
            <person name="Willemsen D."/>
            <person name="Cui R."/>
            <person name="Valenzano D.R."/>
        </authorList>
    </citation>
    <scope>NUCLEOTIDE SEQUENCE</scope>
    <source>
        <strain evidence="3">GRZ</strain>
        <tissue evidence="3">Whole</tissue>
    </source>
</reference>
<feature type="compositionally biased region" description="Acidic residues" evidence="1">
    <location>
        <begin position="126"/>
        <end position="140"/>
    </location>
</feature>
<feature type="compositionally biased region" description="Acidic residues" evidence="1">
    <location>
        <begin position="109"/>
        <end position="118"/>
    </location>
</feature>
<evidence type="ECO:0000313" key="3">
    <source>
        <dbReference type="EMBL" id="KAF7229687.1"/>
    </source>
</evidence>
<proteinExistence type="predicted"/>
<dbReference type="Pfam" id="PF13843">
    <property type="entry name" value="DDE_Tnp_1_7"/>
    <property type="match status" value="1"/>
</dbReference>
<gene>
    <name evidence="3" type="ORF">G4P62_003659</name>
</gene>
<name>A0A9D3C0C9_NOTFU</name>
<protein>
    <submittedName>
        <fullName evidence="3">Transcript variant X2</fullName>
    </submittedName>
</protein>
<feature type="region of interest" description="Disordered" evidence="1">
    <location>
        <begin position="1"/>
        <end position="56"/>
    </location>
</feature>
<dbReference type="Proteomes" id="UP000822369">
    <property type="component" value="Chromosome 1"/>
</dbReference>
<dbReference type="PANTHER" id="PTHR46599:SF6">
    <property type="entry name" value="DUAL SPECIFICITY PHOSPHATASE 26"/>
    <property type="match status" value="1"/>
</dbReference>
<comment type="caution">
    <text evidence="3">The sequence shown here is derived from an EMBL/GenBank/DDBJ whole genome shotgun (WGS) entry which is preliminary data.</text>
</comment>
<dbReference type="InterPro" id="IPR029526">
    <property type="entry name" value="PGBD"/>
</dbReference>
<dbReference type="AlphaFoldDB" id="A0A9D3C0C9"/>
<evidence type="ECO:0000313" key="4">
    <source>
        <dbReference type="Proteomes" id="UP000822369"/>
    </source>
</evidence>
<feature type="region of interest" description="Disordered" evidence="1">
    <location>
        <begin position="96"/>
        <end position="156"/>
    </location>
</feature>
<dbReference type="EMBL" id="JAAVVJ010000001">
    <property type="protein sequence ID" value="KAF7229687.1"/>
    <property type="molecule type" value="Genomic_DNA"/>
</dbReference>
<organism evidence="3 4">
    <name type="scientific">Nothobranchius furzeri</name>
    <name type="common">Turquoise killifish</name>
    <dbReference type="NCBI Taxonomy" id="105023"/>
    <lineage>
        <taxon>Eukaryota</taxon>
        <taxon>Metazoa</taxon>
        <taxon>Chordata</taxon>
        <taxon>Craniata</taxon>
        <taxon>Vertebrata</taxon>
        <taxon>Euteleostomi</taxon>
        <taxon>Actinopterygii</taxon>
        <taxon>Neopterygii</taxon>
        <taxon>Teleostei</taxon>
        <taxon>Neoteleostei</taxon>
        <taxon>Acanthomorphata</taxon>
        <taxon>Ovalentaria</taxon>
        <taxon>Atherinomorphae</taxon>
        <taxon>Cyprinodontiformes</taxon>
        <taxon>Nothobranchiidae</taxon>
        <taxon>Nothobranchius</taxon>
    </lineage>
</organism>
<accession>A0A9D3C0C9</accession>
<feature type="compositionally biased region" description="Acidic residues" evidence="1">
    <location>
        <begin position="15"/>
        <end position="27"/>
    </location>
</feature>
<feature type="compositionally biased region" description="Basic and acidic residues" evidence="1">
    <location>
        <begin position="141"/>
        <end position="150"/>
    </location>
</feature>
<evidence type="ECO:0000259" key="2">
    <source>
        <dbReference type="Pfam" id="PF13843"/>
    </source>
</evidence>
<dbReference type="PANTHER" id="PTHR46599">
    <property type="entry name" value="PIGGYBAC TRANSPOSABLE ELEMENT-DERIVED PROTEIN 4"/>
    <property type="match status" value="1"/>
</dbReference>
<feature type="compositionally biased region" description="Basic and acidic residues" evidence="1">
    <location>
        <begin position="43"/>
        <end position="56"/>
    </location>
</feature>